<name>S8EK48_FOMSC</name>
<dbReference type="SUPFAM" id="SSF75005">
    <property type="entry name" value="Arabinanase/levansucrase/invertase"/>
    <property type="match status" value="1"/>
</dbReference>
<dbReference type="GO" id="GO:0004553">
    <property type="term" value="F:hydrolase activity, hydrolyzing O-glycosyl compounds"/>
    <property type="evidence" value="ECO:0007669"/>
    <property type="project" value="InterPro"/>
</dbReference>
<sequence length="574" mass="63425">MLWLLLLFCLGLLPQRILAWNPTYDNPIIPAFHPDPSCIFVPELDDTFFCASSSFSVFPGIPIHASKDLVNWKLISNALNRPEQLPTLAVTNKSTSGIWASTIRYREGTFYLLTTLVFDDQPESNFSRWDNMIFTSSDPYTSAAWSQPVHFNFTGYDTSPFWDADGTVYVTGSHPWEVAPGITQTTLNLTTGEVGDTYQYVWNGTGGKAPEGPHIYRRDRYYYLMIAEGGTGLNHMETIARSRAVGGPYDANPANPILTNANTTEYFQTVGHADLFQDAGGNWWGVALSTRSGPEFTVYPMGRETVLYPVTWEPGEWPVLQPVRGEMDGWRLPTTNLDVPGEGPFANEPDHITFSPGSTLQIHLVHWRLPINTSYTVSPPGHPNTLRLLPSKLNLTAYDGNYAGPEGQTLLARRQMNTLFTYGVNLDFSPTAEEEEAGVTVFLTQNHHIDLGVVLVSLTNASIKSTELTPCLRFRSVSGIAVPPTTISPIPTAWLNRTLHLEIKAFNLTHYSFAAGPADAYSQMQTFGYGLAADVSYGFTGTLVGIYATSNGGEGSTPAYFSEWTYVGQGQYRN</sequence>
<dbReference type="Gene3D" id="2.115.10.20">
    <property type="entry name" value="Glycosyl hydrolase domain, family 43"/>
    <property type="match status" value="1"/>
</dbReference>
<feature type="site" description="Important for catalytic activity, responsible for pKa modulation of the active site Glu and correct orientation of both the proton donor and substrate" evidence="5">
    <location>
        <position position="157"/>
    </location>
</feature>
<dbReference type="InterPro" id="IPR051795">
    <property type="entry name" value="Glycosyl_Hydrlase_43"/>
</dbReference>
<dbReference type="PANTHER" id="PTHR42812">
    <property type="entry name" value="BETA-XYLOSIDASE"/>
    <property type="match status" value="1"/>
</dbReference>
<dbReference type="STRING" id="743788.S8EK48"/>
<gene>
    <name evidence="9" type="ORF">FOMPIDRAFT_39174</name>
</gene>
<keyword evidence="2 6" id="KW-0378">Hydrolase</keyword>
<dbReference type="PANTHER" id="PTHR42812:SF17">
    <property type="entry name" value="BETA-XYLOSIDASE C-TERMINAL CONCANAVALIN A-LIKE DOMAIN-CONTAINING PROTEIN-RELATED"/>
    <property type="match status" value="1"/>
</dbReference>
<evidence type="ECO:0000256" key="7">
    <source>
        <dbReference type="SAM" id="SignalP"/>
    </source>
</evidence>
<dbReference type="EMBL" id="KE504126">
    <property type="protein sequence ID" value="EPT04618.1"/>
    <property type="molecule type" value="Genomic_DNA"/>
</dbReference>
<feature type="active site" description="Proton donor" evidence="4">
    <location>
        <position position="211"/>
    </location>
</feature>
<dbReference type="AlphaFoldDB" id="S8EK48"/>
<evidence type="ECO:0000256" key="6">
    <source>
        <dbReference type="RuleBase" id="RU361187"/>
    </source>
</evidence>
<dbReference type="InterPro" id="IPR041542">
    <property type="entry name" value="GH43_C2"/>
</dbReference>
<dbReference type="OrthoDB" id="2139957at2759"/>
<feature type="chain" id="PRO_5004550750" description="Beta-xylosidase C-terminal Concanavalin A-like domain-containing protein" evidence="7">
    <location>
        <begin position="20"/>
        <end position="574"/>
    </location>
</feature>
<comment type="similarity">
    <text evidence="1 6">Belongs to the glycosyl hydrolase 43 family.</text>
</comment>
<evidence type="ECO:0000256" key="2">
    <source>
        <dbReference type="ARBA" id="ARBA00022801"/>
    </source>
</evidence>
<evidence type="ECO:0000256" key="1">
    <source>
        <dbReference type="ARBA" id="ARBA00009865"/>
    </source>
</evidence>
<dbReference type="HOGENOM" id="CLU_016508_3_0_1"/>
<accession>S8EK48</accession>
<feature type="active site" description="Proton acceptor" evidence="4">
    <location>
        <position position="35"/>
    </location>
</feature>
<feature type="domain" description="Beta-xylosidase C-terminal Concanavalin A-like" evidence="8">
    <location>
        <begin position="357"/>
        <end position="566"/>
    </location>
</feature>
<dbReference type="Pfam" id="PF04616">
    <property type="entry name" value="Glyco_hydro_43"/>
    <property type="match status" value="1"/>
</dbReference>
<protein>
    <recommendedName>
        <fullName evidence="8">Beta-xylosidase C-terminal Concanavalin A-like domain-containing protein</fullName>
    </recommendedName>
</protein>
<reference evidence="9 10" key="1">
    <citation type="journal article" date="2012" name="Science">
        <title>The Paleozoic origin of enzymatic lignin decomposition reconstructed from 31 fungal genomes.</title>
        <authorList>
            <person name="Floudas D."/>
            <person name="Binder M."/>
            <person name="Riley R."/>
            <person name="Barry K."/>
            <person name="Blanchette R.A."/>
            <person name="Henrissat B."/>
            <person name="Martinez A.T."/>
            <person name="Otillar R."/>
            <person name="Spatafora J.W."/>
            <person name="Yadav J.S."/>
            <person name="Aerts A."/>
            <person name="Benoit I."/>
            <person name="Boyd A."/>
            <person name="Carlson A."/>
            <person name="Copeland A."/>
            <person name="Coutinho P.M."/>
            <person name="de Vries R.P."/>
            <person name="Ferreira P."/>
            <person name="Findley K."/>
            <person name="Foster B."/>
            <person name="Gaskell J."/>
            <person name="Glotzer D."/>
            <person name="Gorecki P."/>
            <person name="Heitman J."/>
            <person name="Hesse C."/>
            <person name="Hori C."/>
            <person name="Igarashi K."/>
            <person name="Jurgens J.A."/>
            <person name="Kallen N."/>
            <person name="Kersten P."/>
            <person name="Kohler A."/>
            <person name="Kuees U."/>
            <person name="Kumar T.K.A."/>
            <person name="Kuo A."/>
            <person name="LaButti K."/>
            <person name="Larrondo L.F."/>
            <person name="Lindquist E."/>
            <person name="Ling A."/>
            <person name="Lombard V."/>
            <person name="Lucas S."/>
            <person name="Lundell T."/>
            <person name="Martin R."/>
            <person name="McLaughlin D.J."/>
            <person name="Morgenstern I."/>
            <person name="Morin E."/>
            <person name="Murat C."/>
            <person name="Nagy L.G."/>
            <person name="Nolan M."/>
            <person name="Ohm R.A."/>
            <person name="Patyshakuliyeva A."/>
            <person name="Rokas A."/>
            <person name="Ruiz-Duenas F.J."/>
            <person name="Sabat G."/>
            <person name="Salamov A."/>
            <person name="Samejima M."/>
            <person name="Schmutz J."/>
            <person name="Slot J.C."/>
            <person name="St John F."/>
            <person name="Stenlid J."/>
            <person name="Sun H."/>
            <person name="Sun S."/>
            <person name="Syed K."/>
            <person name="Tsang A."/>
            <person name="Wiebenga A."/>
            <person name="Young D."/>
            <person name="Pisabarro A."/>
            <person name="Eastwood D.C."/>
            <person name="Martin F."/>
            <person name="Cullen D."/>
            <person name="Grigoriev I.V."/>
            <person name="Hibbett D.S."/>
        </authorList>
    </citation>
    <scope>NUCLEOTIDE SEQUENCE</scope>
    <source>
        <strain evidence="10">FP-58527</strain>
    </source>
</reference>
<evidence type="ECO:0000256" key="3">
    <source>
        <dbReference type="ARBA" id="ARBA00023295"/>
    </source>
</evidence>
<keyword evidence="7" id="KW-0732">Signal</keyword>
<dbReference type="InterPro" id="IPR013320">
    <property type="entry name" value="ConA-like_dom_sf"/>
</dbReference>
<dbReference type="InParanoid" id="S8EK48"/>
<dbReference type="Pfam" id="PF17851">
    <property type="entry name" value="GH43_C2"/>
    <property type="match status" value="1"/>
</dbReference>
<evidence type="ECO:0000256" key="5">
    <source>
        <dbReference type="PIRSR" id="PIRSR606710-2"/>
    </source>
</evidence>
<dbReference type="InterPro" id="IPR006710">
    <property type="entry name" value="Glyco_hydro_43"/>
</dbReference>
<evidence type="ECO:0000313" key="10">
    <source>
        <dbReference type="Proteomes" id="UP000015241"/>
    </source>
</evidence>
<keyword evidence="3 6" id="KW-0326">Glycosidase</keyword>
<organism evidence="9 10">
    <name type="scientific">Fomitopsis schrenkii</name>
    <name type="common">Brown rot fungus</name>
    <dbReference type="NCBI Taxonomy" id="2126942"/>
    <lineage>
        <taxon>Eukaryota</taxon>
        <taxon>Fungi</taxon>
        <taxon>Dikarya</taxon>
        <taxon>Basidiomycota</taxon>
        <taxon>Agaricomycotina</taxon>
        <taxon>Agaricomycetes</taxon>
        <taxon>Polyporales</taxon>
        <taxon>Fomitopsis</taxon>
    </lineage>
</organism>
<dbReference type="GO" id="GO:0005975">
    <property type="term" value="P:carbohydrate metabolic process"/>
    <property type="evidence" value="ECO:0007669"/>
    <property type="project" value="InterPro"/>
</dbReference>
<dbReference type="Proteomes" id="UP000015241">
    <property type="component" value="Unassembled WGS sequence"/>
</dbReference>
<dbReference type="InterPro" id="IPR023296">
    <property type="entry name" value="Glyco_hydro_beta-prop_sf"/>
</dbReference>
<proteinExistence type="inferred from homology"/>
<dbReference type="CDD" id="cd18833">
    <property type="entry name" value="GH43_PcXyl-like"/>
    <property type="match status" value="1"/>
</dbReference>
<dbReference type="eggNOG" id="ENOG502SIVT">
    <property type="taxonomic scope" value="Eukaryota"/>
</dbReference>
<keyword evidence="10" id="KW-1185">Reference proteome</keyword>
<evidence type="ECO:0000256" key="4">
    <source>
        <dbReference type="PIRSR" id="PIRSR606710-1"/>
    </source>
</evidence>
<dbReference type="Gene3D" id="2.60.120.200">
    <property type="match status" value="1"/>
</dbReference>
<dbReference type="SUPFAM" id="SSF49899">
    <property type="entry name" value="Concanavalin A-like lectins/glucanases"/>
    <property type="match status" value="1"/>
</dbReference>
<feature type="signal peptide" evidence="7">
    <location>
        <begin position="1"/>
        <end position="19"/>
    </location>
</feature>
<evidence type="ECO:0000313" key="9">
    <source>
        <dbReference type="EMBL" id="EPT04618.1"/>
    </source>
</evidence>
<evidence type="ECO:0000259" key="8">
    <source>
        <dbReference type="Pfam" id="PF17851"/>
    </source>
</evidence>